<dbReference type="EMBL" id="JAQQAF010000003">
    <property type="protein sequence ID" value="KAJ8498541.1"/>
    <property type="molecule type" value="Genomic_DNA"/>
</dbReference>
<feature type="region of interest" description="Disordered" evidence="1">
    <location>
        <begin position="1"/>
        <end position="44"/>
    </location>
</feature>
<comment type="caution">
    <text evidence="2">The sequence shown here is derived from an EMBL/GenBank/DDBJ whole genome shotgun (WGS) entry which is preliminary data.</text>
</comment>
<evidence type="ECO:0000256" key="1">
    <source>
        <dbReference type="SAM" id="MobiDB-lite"/>
    </source>
</evidence>
<feature type="compositionally biased region" description="Basic and acidic residues" evidence="1">
    <location>
        <begin position="77"/>
        <end position="91"/>
    </location>
</feature>
<feature type="compositionally biased region" description="Polar residues" evidence="1">
    <location>
        <begin position="104"/>
        <end position="113"/>
    </location>
</feature>
<reference evidence="2 3" key="1">
    <citation type="submission" date="2022-12" db="EMBL/GenBank/DDBJ databases">
        <title>Chromosome-scale assembly of the Ensete ventricosum genome.</title>
        <authorList>
            <person name="Dussert Y."/>
            <person name="Stocks J."/>
            <person name="Wendawek A."/>
            <person name="Woldeyes F."/>
            <person name="Nichols R.A."/>
            <person name="Borrell J.S."/>
        </authorList>
    </citation>
    <scope>NUCLEOTIDE SEQUENCE [LARGE SCALE GENOMIC DNA]</scope>
    <source>
        <strain evidence="3">cv. Maze</strain>
        <tissue evidence="2">Seeds</tissue>
    </source>
</reference>
<gene>
    <name evidence="2" type="ORF">OPV22_009093</name>
</gene>
<protein>
    <submittedName>
        <fullName evidence="2">Uncharacterized protein</fullName>
    </submittedName>
</protein>
<proteinExistence type="predicted"/>
<dbReference type="Proteomes" id="UP001222027">
    <property type="component" value="Unassembled WGS sequence"/>
</dbReference>
<dbReference type="AlphaFoldDB" id="A0AAV8R826"/>
<accession>A0AAV8R826</accession>
<evidence type="ECO:0000313" key="3">
    <source>
        <dbReference type="Proteomes" id="UP001222027"/>
    </source>
</evidence>
<feature type="region of interest" description="Disordered" evidence="1">
    <location>
        <begin position="77"/>
        <end position="113"/>
    </location>
</feature>
<keyword evidence="3" id="KW-1185">Reference proteome</keyword>
<sequence>MDTSCNSSTSQAISGTEPSSTTRKTLEKPPRLLQSKKIQEAGAGCNPLKEKLGNYISGRPPPLLITHGIGASTGVETKKQSEDCVGREKTSRSCRPRRERVLRSGNNLSDVRL</sequence>
<feature type="compositionally biased region" description="Polar residues" evidence="1">
    <location>
        <begin position="1"/>
        <end position="23"/>
    </location>
</feature>
<evidence type="ECO:0000313" key="2">
    <source>
        <dbReference type="EMBL" id="KAJ8498541.1"/>
    </source>
</evidence>
<organism evidence="2 3">
    <name type="scientific">Ensete ventricosum</name>
    <name type="common">Abyssinian banana</name>
    <name type="synonym">Musa ensete</name>
    <dbReference type="NCBI Taxonomy" id="4639"/>
    <lineage>
        <taxon>Eukaryota</taxon>
        <taxon>Viridiplantae</taxon>
        <taxon>Streptophyta</taxon>
        <taxon>Embryophyta</taxon>
        <taxon>Tracheophyta</taxon>
        <taxon>Spermatophyta</taxon>
        <taxon>Magnoliopsida</taxon>
        <taxon>Liliopsida</taxon>
        <taxon>Zingiberales</taxon>
        <taxon>Musaceae</taxon>
        <taxon>Ensete</taxon>
    </lineage>
</organism>
<name>A0AAV8R826_ENSVE</name>